<organism evidence="1 2">
    <name type="scientific">Flavobacterium sediminis</name>
    <dbReference type="NCBI Taxonomy" id="2201181"/>
    <lineage>
        <taxon>Bacteria</taxon>
        <taxon>Pseudomonadati</taxon>
        <taxon>Bacteroidota</taxon>
        <taxon>Flavobacteriia</taxon>
        <taxon>Flavobacteriales</taxon>
        <taxon>Flavobacteriaceae</taxon>
        <taxon>Flavobacterium</taxon>
    </lineage>
</organism>
<name>A0A2U8QYY2_9FLAO</name>
<dbReference type="AlphaFoldDB" id="A0A2U8QYY2"/>
<dbReference type="KEGG" id="fse:DI487_15540"/>
<dbReference type="Proteomes" id="UP000245429">
    <property type="component" value="Chromosome"/>
</dbReference>
<sequence length="155" mass="17860">MKTTDRLDMALNKLYKAFHNDTLHPECCNQCAVGNILDHNDFWKNFAEQHGTLELNYWGRVHEQLGRKFNGYSPSELLLIEHTFLNACGYQLPLHYKHKRPDDPKNKDILFDGLSAVVSLLCQLDGISDVMDCSALFQYEKKNTAIKKSPTLQFI</sequence>
<dbReference type="RefSeq" id="WP_109570464.1">
    <property type="nucleotide sequence ID" value="NZ_CP029463.1"/>
</dbReference>
<reference evidence="1 2" key="1">
    <citation type="submission" date="2018-05" db="EMBL/GenBank/DDBJ databases">
        <title>Flavobacterium sp. MEBiC07310.</title>
        <authorList>
            <person name="Baek K."/>
        </authorList>
    </citation>
    <scope>NUCLEOTIDE SEQUENCE [LARGE SCALE GENOMIC DNA]</scope>
    <source>
        <strain evidence="1 2">MEBiC07310</strain>
    </source>
</reference>
<protein>
    <submittedName>
        <fullName evidence="1">Na(+)-translocating NADH-quinone reductase subunit F</fullName>
    </submittedName>
</protein>
<dbReference type="OrthoDB" id="1144234at2"/>
<dbReference type="EMBL" id="CP029463">
    <property type="protein sequence ID" value="AWM15126.1"/>
    <property type="molecule type" value="Genomic_DNA"/>
</dbReference>
<evidence type="ECO:0000313" key="1">
    <source>
        <dbReference type="EMBL" id="AWM15126.1"/>
    </source>
</evidence>
<proteinExistence type="predicted"/>
<gene>
    <name evidence="1" type="ORF">DI487_15540</name>
</gene>
<accession>A0A2U8QYY2</accession>
<evidence type="ECO:0000313" key="2">
    <source>
        <dbReference type="Proteomes" id="UP000245429"/>
    </source>
</evidence>
<keyword evidence="2" id="KW-1185">Reference proteome</keyword>